<name>A0A4Y2RU73_ARAVE</name>
<dbReference type="EMBL" id="BGPR01018350">
    <property type="protein sequence ID" value="GBN78926.1"/>
    <property type="molecule type" value="Genomic_DNA"/>
</dbReference>
<dbReference type="Proteomes" id="UP000499080">
    <property type="component" value="Unassembled WGS sequence"/>
</dbReference>
<dbReference type="AlphaFoldDB" id="A0A4Y2RU73"/>
<comment type="caution">
    <text evidence="1">The sequence shown here is derived from an EMBL/GenBank/DDBJ whole genome shotgun (WGS) entry which is preliminary data.</text>
</comment>
<protein>
    <submittedName>
        <fullName evidence="1">Uncharacterized protein</fullName>
    </submittedName>
</protein>
<accession>A0A4Y2RU73</accession>
<evidence type="ECO:0000313" key="1">
    <source>
        <dbReference type="EMBL" id="GBN78926.1"/>
    </source>
</evidence>
<proteinExistence type="predicted"/>
<organism evidence="1 2">
    <name type="scientific">Araneus ventricosus</name>
    <name type="common">Orbweaver spider</name>
    <name type="synonym">Epeira ventricosa</name>
    <dbReference type="NCBI Taxonomy" id="182803"/>
    <lineage>
        <taxon>Eukaryota</taxon>
        <taxon>Metazoa</taxon>
        <taxon>Ecdysozoa</taxon>
        <taxon>Arthropoda</taxon>
        <taxon>Chelicerata</taxon>
        <taxon>Arachnida</taxon>
        <taxon>Araneae</taxon>
        <taxon>Araneomorphae</taxon>
        <taxon>Entelegynae</taxon>
        <taxon>Araneoidea</taxon>
        <taxon>Araneidae</taxon>
        <taxon>Araneus</taxon>
    </lineage>
</organism>
<keyword evidence="2" id="KW-1185">Reference proteome</keyword>
<evidence type="ECO:0000313" key="2">
    <source>
        <dbReference type="Proteomes" id="UP000499080"/>
    </source>
</evidence>
<reference evidence="1 2" key="1">
    <citation type="journal article" date="2019" name="Sci. Rep.">
        <title>Orb-weaving spider Araneus ventricosus genome elucidates the spidroin gene catalogue.</title>
        <authorList>
            <person name="Kono N."/>
            <person name="Nakamura H."/>
            <person name="Ohtoshi R."/>
            <person name="Moran D.A.P."/>
            <person name="Shinohara A."/>
            <person name="Yoshida Y."/>
            <person name="Fujiwara M."/>
            <person name="Mori M."/>
            <person name="Tomita M."/>
            <person name="Arakawa K."/>
        </authorList>
    </citation>
    <scope>NUCLEOTIDE SEQUENCE [LARGE SCALE GENOMIC DNA]</scope>
</reference>
<sequence length="75" mass="8314">MLPTTKQDGRSSKLYFPSPPLQCLLACRSGCLVDWTSILPCCPRYEGGVFSECHQCYKNLILLDDVAIELLSSST</sequence>
<gene>
    <name evidence="1" type="ORF">AVEN_176333_1</name>
</gene>